<reference evidence="2 3" key="1">
    <citation type="submission" date="2018-12" db="EMBL/GenBank/DDBJ databases">
        <title>Flammeovirga pectinis sp. nov., isolated from the gut of the Korean scallop, Patinopecten yessoensis.</title>
        <authorList>
            <person name="Bae J.-W."/>
            <person name="Jeong Y.-S."/>
            <person name="Kang W."/>
        </authorList>
    </citation>
    <scope>NUCLEOTIDE SEQUENCE [LARGE SCALE GENOMIC DNA]</scope>
    <source>
        <strain evidence="2 3">L12M1</strain>
    </source>
</reference>
<dbReference type="Gene3D" id="2.60.120.260">
    <property type="entry name" value="Galactose-binding domain-like"/>
    <property type="match status" value="1"/>
</dbReference>
<dbReference type="Pfam" id="PF18962">
    <property type="entry name" value="Por_Secre_tail"/>
    <property type="match status" value="1"/>
</dbReference>
<dbReference type="InterPro" id="IPR011050">
    <property type="entry name" value="Pectin_lyase_fold/virulence"/>
</dbReference>
<dbReference type="InterPro" id="IPR008964">
    <property type="entry name" value="Invasin/intimin_cell_adhesion"/>
</dbReference>
<dbReference type="SMART" id="SM00635">
    <property type="entry name" value="BID_2"/>
    <property type="match status" value="2"/>
</dbReference>
<proteinExistence type="predicted"/>
<dbReference type="InterPro" id="IPR012334">
    <property type="entry name" value="Pectin_lyas_fold"/>
</dbReference>
<organism evidence="2 3">
    <name type="scientific">Flammeovirga pectinis</name>
    <dbReference type="NCBI Taxonomy" id="2494373"/>
    <lineage>
        <taxon>Bacteria</taxon>
        <taxon>Pseudomonadati</taxon>
        <taxon>Bacteroidota</taxon>
        <taxon>Cytophagia</taxon>
        <taxon>Cytophagales</taxon>
        <taxon>Flammeovirgaceae</taxon>
        <taxon>Flammeovirga</taxon>
    </lineage>
</organism>
<dbReference type="SUPFAM" id="SSF49785">
    <property type="entry name" value="Galactose-binding domain-like"/>
    <property type="match status" value="1"/>
</dbReference>
<protein>
    <submittedName>
        <fullName evidence="2">T9SS type A sorting domain-containing protein</fullName>
    </submittedName>
</protein>
<dbReference type="OrthoDB" id="6475864at2"/>
<dbReference type="InterPro" id="IPR000421">
    <property type="entry name" value="FA58C"/>
</dbReference>
<dbReference type="InterPro" id="IPR006626">
    <property type="entry name" value="PbH1"/>
</dbReference>
<dbReference type="InterPro" id="IPR013783">
    <property type="entry name" value="Ig-like_fold"/>
</dbReference>
<dbReference type="Proteomes" id="UP000267268">
    <property type="component" value="Chromosome 2"/>
</dbReference>
<dbReference type="KEGG" id="fll:EI427_20885"/>
<dbReference type="InterPro" id="IPR003343">
    <property type="entry name" value="Big_2"/>
</dbReference>
<evidence type="ECO:0000259" key="1">
    <source>
        <dbReference type="PROSITE" id="PS50022"/>
    </source>
</evidence>
<dbReference type="SUPFAM" id="SSF51126">
    <property type="entry name" value="Pectin lyase-like"/>
    <property type="match status" value="1"/>
</dbReference>
<dbReference type="InterPro" id="IPR026444">
    <property type="entry name" value="Secre_tail"/>
</dbReference>
<name>A0A3Q9FS49_9BACT</name>
<dbReference type="Gene3D" id="2.60.40.1080">
    <property type="match status" value="2"/>
</dbReference>
<accession>A0A3Q9FS49</accession>
<dbReference type="AlphaFoldDB" id="A0A3Q9FS49"/>
<dbReference type="SUPFAM" id="SSF49373">
    <property type="entry name" value="Invasin/intimin cell-adhesion fragments"/>
    <property type="match status" value="2"/>
</dbReference>
<dbReference type="EMBL" id="CP034563">
    <property type="protein sequence ID" value="AZQ64682.1"/>
    <property type="molecule type" value="Genomic_DNA"/>
</dbReference>
<dbReference type="Pfam" id="PF00754">
    <property type="entry name" value="F5_F8_type_C"/>
    <property type="match status" value="1"/>
</dbReference>
<keyword evidence="3" id="KW-1185">Reference proteome</keyword>
<dbReference type="InterPro" id="IPR008979">
    <property type="entry name" value="Galactose-bd-like_sf"/>
</dbReference>
<evidence type="ECO:0000313" key="3">
    <source>
        <dbReference type="Proteomes" id="UP000267268"/>
    </source>
</evidence>
<dbReference type="SMART" id="SM00710">
    <property type="entry name" value="PbH1"/>
    <property type="match status" value="6"/>
</dbReference>
<dbReference type="Pfam" id="PF02368">
    <property type="entry name" value="Big_2"/>
    <property type="match status" value="2"/>
</dbReference>
<dbReference type="RefSeq" id="WP_126618621.1">
    <property type="nucleotide sequence ID" value="NZ_CP034563.1"/>
</dbReference>
<dbReference type="CDD" id="cd14251">
    <property type="entry name" value="PL-6"/>
    <property type="match status" value="1"/>
</dbReference>
<dbReference type="NCBIfam" id="TIGR04183">
    <property type="entry name" value="Por_Secre_tail"/>
    <property type="match status" value="1"/>
</dbReference>
<dbReference type="InterPro" id="IPR024361">
    <property type="entry name" value="BACON"/>
</dbReference>
<sequence>MINNYVLRNFLFFFSIGILLPYLNAFSETYTVSSDEEFSELVLVAGDVVIWKDGTYSDQNIRFTGQVGTASNPILVKAETPGGVIFTGTSKVNFFGSYLIVDGFYWKGGEGASDHIEFRRSGSNSDFGTNCTMRNCAFDDLYTEAPDKSRWIVLHGESNVVENCSFINKKSAGACILVELYYSEGLNPNHTIRNNYFYNITPKDDFTTNSGDCEAIRIGVSSFQSVEANVVVEGNYFQEADGENEIITNKSAKNKFLRNTFRNCRGSLVLRHGAGALVEGNFFLGEGKEKSGGIRVSDRDHVIINNYMDGLNNSNDVWNNGITLVGGGASSGGSSSGYQNVDNVIIAHNTIYAADDPIFFNDRSSYDPVGIIAYNLIYSENGDIVSGDIDGTGSGMEYEGNIFGGSTIGITDDGITSANVEFSLDGTIYKPIANSVIEDAAGSTYQDIVNTDIDGYTRPNDNLDVGAHEVNGATGSKLYEPITDSQVGGEVGACFLNAEGIQLAACGAVGDYLIISNIGSLSADGETVTAAISSNLDWTIEEELDWVTITPLSGTGNGTVEITVSAHTATEERMGSIVLKGTDLEDKTIILTQDGYVAPIHVTGISVSPETSLLVVDGEILLNTTILPEDATNTTLTYSSSNTDVITVSEMGVAMAIAQGTAIITVTSEDGGFTATTEIEVIATSTGDNIALNKTIIATSDDADGENLAANLIDGDLDSRWSISGYPQSITIDLGSEFDLESSELICHKDRDYQFTLEVSSSEDGPFVQVVDQTENTQAGTEEVPIINQLEDVSARYVKITVTGAASYTGSWISLQELRIFGTEPGTEEEEESGEETTIISVTGVTLTPETSSFEEGSELQLTAEVLPLNADDKSISYSSSDPTIATVNASGLVTALSAGTVTITVTTADGSLTDKSELTVTNKLLTSNGLSLEDELNYVLYPNPVKDLFYIKGLVNSGQIEIFNSIGERVLNTNFTNQKTVSIDVKSLNSGIYFVRILDGKTFNVKKIILE</sequence>
<dbReference type="PROSITE" id="PS50022">
    <property type="entry name" value="FA58C_3"/>
    <property type="match status" value="1"/>
</dbReference>
<gene>
    <name evidence="2" type="ORF">EI427_20885</name>
</gene>
<dbReference type="Pfam" id="PF13004">
    <property type="entry name" value="BACON"/>
    <property type="match status" value="1"/>
</dbReference>
<feature type="domain" description="F5/8 type C" evidence="1">
    <location>
        <begin position="676"/>
        <end position="823"/>
    </location>
</feature>
<evidence type="ECO:0000313" key="2">
    <source>
        <dbReference type="EMBL" id="AZQ64682.1"/>
    </source>
</evidence>
<dbReference type="Gene3D" id="2.60.40.10">
    <property type="entry name" value="Immunoglobulins"/>
    <property type="match status" value="1"/>
</dbReference>
<dbReference type="CDD" id="cd14948">
    <property type="entry name" value="BACON"/>
    <property type="match status" value="1"/>
</dbReference>
<dbReference type="Pfam" id="PF14592">
    <property type="entry name" value="Chondroitinas_B"/>
    <property type="match status" value="1"/>
</dbReference>
<dbReference type="InterPro" id="IPR039513">
    <property type="entry name" value="PL-6"/>
</dbReference>
<dbReference type="Gene3D" id="2.160.20.10">
    <property type="entry name" value="Single-stranded right-handed beta-helix, Pectin lyase-like"/>
    <property type="match status" value="1"/>
</dbReference>